<dbReference type="AlphaFoldDB" id="A0A0F9WKN7"/>
<comment type="caution">
    <text evidence="3">The sequence shown here is derived from an EMBL/GenBank/DDBJ whole genome shotgun (WGS) entry which is preliminary data.</text>
</comment>
<proteinExistence type="predicted"/>
<dbReference type="InterPro" id="IPR025509">
    <property type="entry name" value="DUF4396"/>
</dbReference>
<name>A0A0F9WKN7_9ZZZZ</name>
<feature type="transmembrane region" description="Helical" evidence="1">
    <location>
        <begin position="129"/>
        <end position="150"/>
    </location>
</feature>
<keyword evidence="1" id="KW-0472">Membrane</keyword>
<feature type="transmembrane region" description="Helical" evidence="1">
    <location>
        <begin position="98"/>
        <end position="117"/>
    </location>
</feature>
<feature type="transmembrane region" description="Helical" evidence="1">
    <location>
        <begin position="198"/>
        <end position="222"/>
    </location>
</feature>
<keyword evidence="1" id="KW-0812">Transmembrane</keyword>
<sequence length="232" mass="26076">MDFGFLAFLADPWFVVPWYVVGAAGAGWALYDMLVVNTAVNPPLKAAWPIIIFFFSIIGLALYWWTCRPAGIGGMNEEEKQQAHHRYVQSMFYKTNGALIHCVGGDGLGIVTAMIVLRLADVTFWQEFWIEYAVGFAFGWFIFQLWAFLMQNNSFLAAVWKAFRAEFFSMLSVMIGMGLVMAQITPRVVGEQPPPDTYAFWGFAGFGLLIGAVLTLPVNYILIRIGWKHGMS</sequence>
<keyword evidence="1" id="KW-1133">Transmembrane helix</keyword>
<evidence type="ECO:0000313" key="3">
    <source>
        <dbReference type="EMBL" id="KKN79058.1"/>
    </source>
</evidence>
<feature type="transmembrane region" description="Helical" evidence="1">
    <location>
        <begin position="162"/>
        <end position="186"/>
    </location>
</feature>
<evidence type="ECO:0000256" key="1">
    <source>
        <dbReference type="SAM" id="Phobius"/>
    </source>
</evidence>
<accession>A0A0F9WKN7</accession>
<reference evidence="3" key="1">
    <citation type="journal article" date="2015" name="Nature">
        <title>Complex archaea that bridge the gap between prokaryotes and eukaryotes.</title>
        <authorList>
            <person name="Spang A."/>
            <person name="Saw J.H."/>
            <person name="Jorgensen S.L."/>
            <person name="Zaremba-Niedzwiedzka K."/>
            <person name="Martijn J."/>
            <person name="Lind A.E."/>
            <person name="van Eijk R."/>
            <person name="Schleper C."/>
            <person name="Guy L."/>
            <person name="Ettema T.J."/>
        </authorList>
    </citation>
    <scope>NUCLEOTIDE SEQUENCE</scope>
</reference>
<feature type="transmembrane region" description="Helical" evidence="1">
    <location>
        <begin position="46"/>
        <end position="65"/>
    </location>
</feature>
<gene>
    <name evidence="3" type="ORF">LCGC14_0343860</name>
</gene>
<feature type="domain" description="DUF4396" evidence="2">
    <location>
        <begin position="97"/>
        <end position="228"/>
    </location>
</feature>
<dbReference type="EMBL" id="LAZR01000253">
    <property type="protein sequence ID" value="KKN79058.1"/>
    <property type="molecule type" value="Genomic_DNA"/>
</dbReference>
<evidence type="ECO:0000259" key="2">
    <source>
        <dbReference type="Pfam" id="PF14342"/>
    </source>
</evidence>
<organism evidence="3">
    <name type="scientific">marine sediment metagenome</name>
    <dbReference type="NCBI Taxonomy" id="412755"/>
    <lineage>
        <taxon>unclassified sequences</taxon>
        <taxon>metagenomes</taxon>
        <taxon>ecological metagenomes</taxon>
    </lineage>
</organism>
<protein>
    <recommendedName>
        <fullName evidence="2">DUF4396 domain-containing protein</fullName>
    </recommendedName>
</protein>
<dbReference type="Pfam" id="PF14342">
    <property type="entry name" value="DUF4396"/>
    <property type="match status" value="1"/>
</dbReference>